<reference evidence="2" key="2">
    <citation type="journal article" date="2021" name="Microbiome">
        <title>Successional dynamics and alternative stable states in a saline activated sludge microbial community over 9 years.</title>
        <authorList>
            <person name="Wang Y."/>
            <person name="Ye J."/>
            <person name="Ju F."/>
            <person name="Liu L."/>
            <person name="Boyd J.A."/>
            <person name="Deng Y."/>
            <person name="Parks D.H."/>
            <person name="Jiang X."/>
            <person name="Yin X."/>
            <person name="Woodcroft B.J."/>
            <person name="Tyson G.W."/>
            <person name="Hugenholtz P."/>
            <person name="Polz M.F."/>
            <person name="Zhang T."/>
        </authorList>
    </citation>
    <scope>NUCLEOTIDE SEQUENCE</scope>
    <source>
        <strain evidence="2">HKST-UBA02</strain>
    </source>
</reference>
<organism evidence="2 3">
    <name type="scientific">Eiseniibacteriota bacterium</name>
    <dbReference type="NCBI Taxonomy" id="2212470"/>
    <lineage>
        <taxon>Bacteria</taxon>
        <taxon>Candidatus Eiseniibacteriota</taxon>
    </lineage>
</organism>
<proteinExistence type="predicted"/>
<accession>A0A956NJF3</accession>
<protein>
    <submittedName>
        <fullName evidence="2">Right-handed parallel beta-helix repeat-containing protein</fullName>
    </submittedName>
</protein>
<dbReference type="InterPro" id="IPR012334">
    <property type="entry name" value="Pectin_lyas_fold"/>
</dbReference>
<reference evidence="2" key="1">
    <citation type="submission" date="2020-04" db="EMBL/GenBank/DDBJ databases">
        <authorList>
            <person name="Zhang T."/>
        </authorList>
    </citation>
    <scope>NUCLEOTIDE SEQUENCE</scope>
    <source>
        <strain evidence="2">HKST-UBA02</strain>
    </source>
</reference>
<evidence type="ECO:0000259" key="1">
    <source>
        <dbReference type="Pfam" id="PF13229"/>
    </source>
</evidence>
<feature type="non-terminal residue" evidence="2">
    <location>
        <position position="274"/>
    </location>
</feature>
<dbReference type="EMBL" id="JAGQHS010000450">
    <property type="protein sequence ID" value="MCA9759706.1"/>
    <property type="molecule type" value="Genomic_DNA"/>
</dbReference>
<gene>
    <name evidence="2" type="ORF">KDA27_28170</name>
</gene>
<dbReference type="InterPro" id="IPR011050">
    <property type="entry name" value="Pectin_lyase_fold/virulence"/>
</dbReference>
<comment type="caution">
    <text evidence="2">The sequence shown here is derived from an EMBL/GenBank/DDBJ whole genome shotgun (WGS) entry which is preliminary data.</text>
</comment>
<name>A0A956NJF3_UNCEI</name>
<dbReference type="InterPro" id="IPR039448">
    <property type="entry name" value="Beta_helix"/>
</dbReference>
<dbReference type="AlphaFoldDB" id="A0A956NJF3"/>
<feature type="domain" description="Right handed beta helix" evidence="1">
    <location>
        <begin position="122"/>
        <end position="265"/>
    </location>
</feature>
<evidence type="ECO:0000313" key="3">
    <source>
        <dbReference type="Proteomes" id="UP000739538"/>
    </source>
</evidence>
<dbReference type="Gene3D" id="2.160.20.10">
    <property type="entry name" value="Single-stranded right-handed beta-helix, Pectin lyase-like"/>
    <property type="match status" value="1"/>
</dbReference>
<dbReference type="SUPFAM" id="SSF51126">
    <property type="entry name" value="Pectin lyase-like"/>
    <property type="match status" value="1"/>
</dbReference>
<evidence type="ECO:0000313" key="2">
    <source>
        <dbReference type="EMBL" id="MCA9759706.1"/>
    </source>
</evidence>
<dbReference type="Proteomes" id="UP000739538">
    <property type="component" value="Unassembled WGS sequence"/>
</dbReference>
<dbReference type="Pfam" id="PF13229">
    <property type="entry name" value="Beta_helix"/>
    <property type="match status" value="1"/>
</dbReference>
<sequence length="274" mass="29026">MPAPRLRPSSRLRSLILELLPVDSRACQNHSYVLAVALACSALHGPDSADAAVLRVPEDYPSIQDGIDASRVGDEILVGPGVYLENVEMASGRWLHSSMGPLQTIIDGRAMGSVISCVNLGGTTIIEGFTLRNGRAELGGGLHVFGSSIEFRGNIVTANTNTGVAYGAGVYTQECPATNLIEGNLIFENNGNIGGGVCCNGDDRSRIVGNTIWGNTANYASGIISYNYSDILVERNIIANNDGGTGMWTHSNSNTTILCNDIWANTPENYHGPD</sequence>